<dbReference type="RefSeq" id="WP_343953872.1">
    <property type="nucleotide sequence ID" value="NZ_BAAAHQ010000041.1"/>
</dbReference>
<keyword evidence="2" id="KW-1185">Reference proteome</keyword>
<organism evidence="1 2">
    <name type="scientific">Nonomuraea longicatena</name>
    <dbReference type="NCBI Taxonomy" id="83682"/>
    <lineage>
        <taxon>Bacteria</taxon>
        <taxon>Bacillati</taxon>
        <taxon>Actinomycetota</taxon>
        <taxon>Actinomycetes</taxon>
        <taxon>Streptosporangiales</taxon>
        <taxon>Streptosporangiaceae</taxon>
        <taxon>Nonomuraea</taxon>
    </lineage>
</organism>
<dbReference type="Proteomes" id="UP001501578">
    <property type="component" value="Unassembled WGS sequence"/>
</dbReference>
<evidence type="ECO:0008006" key="3">
    <source>
        <dbReference type="Google" id="ProtNLM"/>
    </source>
</evidence>
<name>A0ABP4BCB1_9ACTN</name>
<protein>
    <recommendedName>
        <fullName evidence="3">Secreted protein</fullName>
    </recommendedName>
</protein>
<proteinExistence type="predicted"/>
<comment type="caution">
    <text evidence="1">The sequence shown here is derived from an EMBL/GenBank/DDBJ whole genome shotgun (WGS) entry which is preliminary data.</text>
</comment>
<dbReference type="EMBL" id="BAAAHQ010000041">
    <property type="protein sequence ID" value="GAA0947364.1"/>
    <property type="molecule type" value="Genomic_DNA"/>
</dbReference>
<evidence type="ECO:0000313" key="1">
    <source>
        <dbReference type="EMBL" id="GAA0947364.1"/>
    </source>
</evidence>
<evidence type="ECO:0000313" key="2">
    <source>
        <dbReference type="Proteomes" id="UP001501578"/>
    </source>
</evidence>
<reference evidence="2" key="1">
    <citation type="journal article" date="2019" name="Int. J. Syst. Evol. Microbiol.">
        <title>The Global Catalogue of Microorganisms (GCM) 10K type strain sequencing project: providing services to taxonomists for standard genome sequencing and annotation.</title>
        <authorList>
            <consortium name="The Broad Institute Genomics Platform"/>
            <consortium name="The Broad Institute Genome Sequencing Center for Infectious Disease"/>
            <person name="Wu L."/>
            <person name="Ma J."/>
        </authorList>
    </citation>
    <scope>NUCLEOTIDE SEQUENCE [LARGE SCALE GENOMIC DNA]</scope>
    <source>
        <strain evidence="2">JCM 11136</strain>
    </source>
</reference>
<accession>A0ABP4BCB1</accession>
<gene>
    <name evidence="1" type="ORF">GCM10009560_63760</name>
</gene>
<sequence>MRTILIGLSVPVALSVLALTVGAAIYLNNEPDQARAETTSSRYELDGDQVDVETNGAVDVKVKRGDGTGLHIIRTLRWTGNRHHSESWSDNRLTVSFDCERACSATYEMSLPQTTRLVVNGKPS</sequence>